<sequence length="64" mass="7379">MIQEVYAQAIAARLLVHELDANEGRPPRQFEPLPSYPAPPVEPVDRDEAMSMQTVEDTHLERHW</sequence>
<dbReference type="AlphaFoldDB" id="A0A318Q207"/>
<proteinExistence type="predicted"/>
<gene>
    <name evidence="2" type="ORF">CFR72_09540</name>
</gene>
<evidence type="ECO:0000256" key="1">
    <source>
        <dbReference type="SAM" id="MobiDB-lite"/>
    </source>
</evidence>
<feature type="region of interest" description="Disordered" evidence="1">
    <location>
        <begin position="23"/>
        <end position="44"/>
    </location>
</feature>
<name>A0A318Q207_9PROT</name>
<dbReference type="RefSeq" id="WP_110913746.1">
    <property type="nucleotide sequence ID" value="NZ_NKUF01000019.1"/>
</dbReference>
<reference evidence="2 3" key="1">
    <citation type="submission" date="2017-07" db="EMBL/GenBank/DDBJ databases">
        <title>A draft genome sequence of Gluconacetobacter entanii LTH 4560.</title>
        <authorList>
            <person name="Skraban J."/>
            <person name="Cleenwerck I."/>
            <person name="Vandamme P."/>
            <person name="Trcek J."/>
        </authorList>
    </citation>
    <scope>NUCLEOTIDE SEQUENCE [LARGE SCALE GENOMIC DNA]</scope>
    <source>
        <strain evidence="2 3">LTH 4560</strain>
    </source>
</reference>
<dbReference type="OrthoDB" id="7226422at2"/>
<dbReference type="Proteomes" id="UP000248301">
    <property type="component" value="Unassembled WGS sequence"/>
</dbReference>
<evidence type="ECO:0000313" key="2">
    <source>
        <dbReference type="EMBL" id="PYD62933.1"/>
    </source>
</evidence>
<dbReference type="EMBL" id="NKUF01000019">
    <property type="protein sequence ID" value="PYD62933.1"/>
    <property type="molecule type" value="Genomic_DNA"/>
</dbReference>
<evidence type="ECO:0000313" key="3">
    <source>
        <dbReference type="Proteomes" id="UP000248301"/>
    </source>
</evidence>
<accession>A0A318Q207</accession>
<protein>
    <submittedName>
        <fullName evidence="2">Uncharacterized protein</fullName>
    </submittedName>
</protein>
<organism evidence="2 3">
    <name type="scientific">Gluconacetobacter entanii</name>
    <dbReference type="NCBI Taxonomy" id="108528"/>
    <lineage>
        <taxon>Bacteria</taxon>
        <taxon>Pseudomonadati</taxon>
        <taxon>Pseudomonadota</taxon>
        <taxon>Alphaproteobacteria</taxon>
        <taxon>Acetobacterales</taxon>
        <taxon>Acetobacteraceae</taxon>
        <taxon>Gluconacetobacter</taxon>
    </lineage>
</organism>
<comment type="caution">
    <text evidence="2">The sequence shown here is derived from an EMBL/GenBank/DDBJ whole genome shotgun (WGS) entry which is preliminary data.</text>
</comment>